<name>A0A1F4V5T7_UNCKA</name>
<dbReference type="InterPro" id="IPR027417">
    <property type="entry name" value="P-loop_NTPase"/>
</dbReference>
<evidence type="ECO:0000256" key="5">
    <source>
        <dbReference type="ARBA" id="ARBA00022694"/>
    </source>
</evidence>
<comment type="similarity">
    <text evidence="2">Belongs to the TsaE family.</text>
</comment>
<keyword evidence="6" id="KW-0479">Metal-binding</keyword>
<dbReference type="AlphaFoldDB" id="A0A1F4V5T7"/>
<gene>
    <name evidence="11" type="ORF">A2982_01040</name>
</gene>
<dbReference type="GO" id="GO:0046872">
    <property type="term" value="F:metal ion binding"/>
    <property type="evidence" value="ECO:0007669"/>
    <property type="project" value="UniProtKB-KW"/>
</dbReference>
<keyword evidence="7" id="KW-0547">Nucleotide-binding</keyword>
<dbReference type="InterPro" id="IPR003442">
    <property type="entry name" value="T6A_TsaE"/>
</dbReference>
<dbReference type="Gene3D" id="3.40.50.300">
    <property type="entry name" value="P-loop containing nucleotide triphosphate hydrolases"/>
    <property type="match status" value="1"/>
</dbReference>
<dbReference type="GO" id="GO:0005737">
    <property type="term" value="C:cytoplasm"/>
    <property type="evidence" value="ECO:0007669"/>
    <property type="project" value="UniProtKB-SubCell"/>
</dbReference>
<dbReference type="STRING" id="1802624.A2982_01040"/>
<organism evidence="11 12">
    <name type="scientific">candidate division WWE3 bacterium RIFCSPLOWO2_01_FULL_39_13</name>
    <dbReference type="NCBI Taxonomy" id="1802624"/>
    <lineage>
        <taxon>Bacteria</taxon>
        <taxon>Katanobacteria</taxon>
    </lineage>
</organism>
<protein>
    <recommendedName>
        <fullName evidence="3">tRNA threonylcarbamoyladenosine biosynthesis protein TsaE</fullName>
    </recommendedName>
    <alternativeName>
        <fullName evidence="10">t(6)A37 threonylcarbamoyladenosine biosynthesis protein TsaE</fullName>
    </alternativeName>
</protein>
<keyword evidence="5" id="KW-0819">tRNA processing</keyword>
<dbReference type="EMBL" id="MEVH01000001">
    <property type="protein sequence ID" value="OGC52420.1"/>
    <property type="molecule type" value="Genomic_DNA"/>
</dbReference>
<evidence type="ECO:0000313" key="12">
    <source>
        <dbReference type="Proteomes" id="UP000178771"/>
    </source>
</evidence>
<evidence type="ECO:0000256" key="4">
    <source>
        <dbReference type="ARBA" id="ARBA00022490"/>
    </source>
</evidence>
<dbReference type="PANTHER" id="PTHR33540:SF2">
    <property type="entry name" value="TRNA THREONYLCARBAMOYLADENOSINE BIOSYNTHESIS PROTEIN TSAE"/>
    <property type="match status" value="1"/>
</dbReference>
<keyword evidence="11" id="KW-0808">Transferase</keyword>
<sequence>MQKVYFVTNENEYKDISQSLAKNYESSAIFALTGGLGSGKTTFTRHLGKAYGTKSTIKSPTFTLHREHEIASKDGQKHYFNHIDLYRIEKKGEFDEIKITPMVKRENIVVIEWADKFKSEIMSMKKYAPIIWIHFEYVDENTRKLTIKEDKQ</sequence>
<comment type="caution">
    <text evidence="11">The sequence shown here is derived from an EMBL/GenBank/DDBJ whole genome shotgun (WGS) entry which is preliminary data.</text>
</comment>
<dbReference type="GO" id="GO:0002949">
    <property type="term" value="P:tRNA threonylcarbamoyladenosine modification"/>
    <property type="evidence" value="ECO:0007669"/>
    <property type="project" value="InterPro"/>
</dbReference>
<evidence type="ECO:0000256" key="6">
    <source>
        <dbReference type="ARBA" id="ARBA00022723"/>
    </source>
</evidence>
<keyword evidence="8" id="KW-0067">ATP-binding</keyword>
<keyword evidence="9" id="KW-0460">Magnesium</keyword>
<dbReference type="GO" id="GO:0005524">
    <property type="term" value="F:ATP binding"/>
    <property type="evidence" value="ECO:0007669"/>
    <property type="project" value="UniProtKB-KW"/>
</dbReference>
<dbReference type="Pfam" id="PF02367">
    <property type="entry name" value="TsaE"/>
    <property type="match status" value="1"/>
</dbReference>
<keyword evidence="4" id="KW-0963">Cytoplasm</keyword>
<evidence type="ECO:0000256" key="10">
    <source>
        <dbReference type="ARBA" id="ARBA00032441"/>
    </source>
</evidence>
<evidence type="ECO:0000256" key="9">
    <source>
        <dbReference type="ARBA" id="ARBA00022842"/>
    </source>
</evidence>
<dbReference type="PANTHER" id="PTHR33540">
    <property type="entry name" value="TRNA THREONYLCARBAMOYLADENOSINE BIOSYNTHESIS PROTEIN TSAE"/>
    <property type="match status" value="1"/>
</dbReference>
<evidence type="ECO:0000256" key="1">
    <source>
        <dbReference type="ARBA" id="ARBA00004496"/>
    </source>
</evidence>
<reference evidence="11 12" key="1">
    <citation type="journal article" date="2016" name="Nat. Commun.">
        <title>Thousands of microbial genomes shed light on interconnected biogeochemical processes in an aquifer system.</title>
        <authorList>
            <person name="Anantharaman K."/>
            <person name="Brown C.T."/>
            <person name="Hug L.A."/>
            <person name="Sharon I."/>
            <person name="Castelle C.J."/>
            <person name="Probst A.J."/>
            <person name="Thomas B.C."/>
            <person name="Singh A."/>
            <person name="Wilkins M.J."/>
            <person name="Karaoz U."/>
            <person name="Brodie E.L."/>
            <person name="Williams K.H."/>
            <person name="Hubbard S.S."/>
            <person name="Banfield J.F."/>
        </authorList>
    </citation>
    <scope>NUCLEOTIDE SEQUENCE [LARGE SCALE GENOMIC DNA]</scope>
</reference>
<evidence type="ECO:0000256" key="8">
    <source>
        <dbReference type="ARBA" id="ARBA00022840"/>
    </source>
</evidence>
<dbReference type="SUPFAM" id="SSF52540">
    <property type="entry name" value="P-loop containing nucleoside triphosphate hydrolases"/>
    <property type="match status" value="1"/>
</dbReference>
<dbReference type="NCBIfam" id="TIGR00150">
    <property type="entry name" value="T6A_YjeE"/>
    <property type="match status" value="1"/>
</dbReference>
<evidence type="ECO:0000256" key="3">
    <source>
        <dbReference type="ARBA" id="ARBA00019010"/>
    </source>
</evidence>
<proteinExistence type="inferred from homology"/>
<evidence type="ECO:0000256" key="2">
    <source>
        <dbReference type="ARBA" id="ARBA00007599"/>
    </source>
</evidence>
<evidence type="ECO:0000313" key="11">
    <source>
        <dbReference type="EMBL" id="OGC52420.1"/>
    </source>
</evidence>
<dbReference type="GO" id="GO:0016740">
    <property type="term" value="F:transferase activity"/>
    <property type="evidence" value="ECO:0007669"/>
    <property type="project" value="UniProtKB-KW"/>
</dbReference>
<dbReference type="Proteomes" id="UP000178771">
    <property type="component" value="Unassembled WGS sequence"/>
</dbReference>
<evidence type="ECO:0000256" key="7">
    <source>
        <dbReference type="ARBA" id="ARBA00022741"/>
    </source>
</evidence>
<accession>A0A1F4V5T7</accession>
<comment type="subcellular location">
    <subcellularLocation>
        <location evidence="1">Cytoplasm</location>
    </subcellularLocation>
</comment>